<evidence type="ECO:0000313" key="2">
    <source>
        <dbReference type="EMBL" id="DAE16190.1"/>
    </source>
</evidence>
<feature type="transmembrane region" description="Helical" evidence="1">
    <location>
        <begin position="12"/>
        <end position="37"/>
    </location>
</feature>
<accession>A0A8S5Q9Y4</accession>
<protein>
    <submittedName>
        <fullName evidence="2">Uncharacterized protein</fullName>
    </submittedName>
</protein>
<keyword evidence="1" id="KW-1133">Transmembrane helix</keyword>
<feature type="transmembrane region" description="Helical" evidence="1">
    <location>
        <begin position="43"/>
        <end position="61"/>
    </location>
</feature>
<proteinExistence type="predicted"/>
<organism evidence="2">
    <name type="scientific">Siphoviridae sp. ctdmY20</name>
    <dbReference type="NCBI Taxonomy" id="2825586"/>
    <lineage>
        <taxon>Viruses</taxon>
        <taxon>Duplodnaviria</taxon>
        <taxon>Heunggongvirae</taxon>
        <taxon>Uroviricota</taxon>
        <taxon>Caudoviricetes</taxon>
    </lineage>
</organism>
<keyword evidence="1" id="KW-0812">Transmembrane</keyword>
<evidence type="ECO:0000256" key="1">
    <source>
        <dbReference type="SAM" id="Phobius"/>
    </source>
</evidence>
<reference evidence="2" key="1">
    <citation type="journal article" date="2021" name="Proc. Natl. Acad. Sci. U.S.A.">
        <title>A Catalog of Tens of Thousands of Viruses from Human Metagenomes Reveals Hidden Associations with Chronic Diseases.</title>
        <authorList>
            <person name="Tisza M.J."/>
            <person name="Buck C.B."/>
        </authorList>
    </citation>
    <scope>NUCLEOTIDE SEQUENCE</scope>
    <source>
        <strain evidence="2">CtdmY20</strain>
    </source>
</reference>
<name>A0A8S5Q9Y4_9CAUD</name>
<keyword evidence="1" id="KW-0472">Membrane</keyword>
<sequence>MITSARSSCCKYSFAVTSQTSFLCVTLTLRIIVIFLKNLVTDYSYTIYIYYILFSLYCCIIV</sequence>
<dbReference type="EMBL" id="BK015617">
    <property type="protein sequence ID" value="DAE16190.1"/>
    <property type="molecule type" value="Genomic_DNA"/>
</dbReference>